<dbReference type="SUPFAM" id="SSF52058">
    <property type="entry name" value="L domain-like"/>
    <property type="match status" value="1"/>
</dbReference>
<keyword evidence="5" id="KW-1185">Reference proteome</keyword>
<dbReference type="InterPro" id="IPR032675">
    <property type="entry name" value="LRR_dom_sf"/>
</dbReference>
<dbReference type="SMART" id="SM00369">
    <property type="entry name" value="LRR_TYP"/>
    <property type="match status" value="2"/>
</dbReference>
<dbReference type="VEuPathDB" id="FungiDB:KRP22_6773"/>
<protein>
    <recommendedName>
        <fullName evidence="3">Protein kinase domain-containing protein</fullName>
    </recommendedName>
</protein>
<dbReference type="GO" id="GO:0004674">
    <property type="term" value="F:protein serine/threonine kinase activity"/>
    <property type="evidence" value="ECO:0000318"/>
    <property type="project" value="GO_Central"/>
</dbReference>
<dbReference type="VEuPathDB" id="FungiDB:KRP23_10290"/>
<organism evidence="4 5">
    <name type="scientific">Phytophthora ramorum</name>
    <name type="common">Sudden oak death agent</name>
    <dbReference type="NCBI Taxonomy" id="164328"/>
    <lineage>
        <taxon>Eukaryota</taxon>
        <taxon>Sar</taxon>
        <taxon>Stramenopiles</taxon>
        <taxon>Oomycota</taxon>
        <taxon>Peronosporomycetes</taxon>
        <taxon>Peronosporales</taxon>
        <taxon>Peronosporaceae</taxon>
        <taxon>Phytophthora</taxon>
    </lineage>
</organism>
<dbReference type="EnsemblProtists" id="Phyra94275">
    <property type="protein sequence ID" value="Phyra94275"/>
    <property type="gene ID" value="Phyra94275"/>
</dbReference>
<dbReference type="InterPro" id="IPR003591">
    <property type="entry name" value="Leu-rich_rpt_typical-subtyp"/>
</dbReference>
<evidence type="ECO:0000313" key="4">
    <source>
        <dbReference type="EnsemblProtists" id="Phyra94275"/>
    </source>
</evidence>
<dbReference type="GO" id="GO:0007165">
    <property type="term" value="P:signal transduction"/>
    <property type="evidence" value="ECO:0000318"/>
    <property type="project" value="GO_Central"/>
</dbReference>
<dbReference type="OMA" id="CPTGVRE"/>
<dbReference type="eggNOG" id="KOG0192">
    <property type="taxonomic scope" value="Eukaryota"/>
</dbReference>
<name>H3HBL8_PHYRM</name>
<dbReference type="AlphaFoldDB" id="H3HBL8"/>
<accession>H3HBL8</accession>
<dbReference type="InterPro" id="IPR001611">
    <property type="entry name" value="Leu-rich_rpt"/>
</dbReference>
<dbReference type="HOGENOM" id="CLU_000288_7_24_1"/>
<reference evidence="5" key="1">
    <citation type="journal article" date="2006" name="Science">
        <title>Phytophthora genome sequences uncover evolutionary origins and mechanisms of pathogenesis.</title>
        <authorList>
            <person name="Tyler B.M."/>
            <person name="Tripathy S."/>
            <person name="Zhang X."/>
            <person name="Dehal P."/>
            <person name="Jiang R.H."/>
            <person name="Aerts A."/>
            <person name="Arredondo F.D."/>
            <person name="Baxter L."/>
            <person name="Bensasson D."/>
            <person name="Beynon J.L."/>
            <person name="Chapman J."/>
            <person name="Damasceno C.M."/>
            <person name="Dorrance A.E."/>
            <person name="Dou D."/>
            <person name="Dickerman A.W."/>
            <person name="Dubchak I.L."/>
            <person name="Garbelotto M."/>
            <person name="Gijzen M."/>
            <person name="Gordon S.G."/>
            <person name="Govers F."/>
            <person name="Grunwald N.J."/>
            <person name="Huang W."/>
            <person name="Ivors K.L."/>
            <person name="Jones R.W."/>
            <person name="Kamoun S."/>
            <person name="Krampis K."/>
            <person name="Lamour K.H."/>
            <person name="Lee M.K."/>
            <person name="McDonald W.H."/>
            <person name="Medina M."/>
            <person name="Meijer H.J."/>
            <person name="Nordberg E.K."/>
            <person name="Maclean D.J."/>
            <person name="Ospina-Giraldo M.D."/>
            <person name="Morris P.F."/>
            <person name="Phuntumart V."/>
            <person name="Putnam N.H."/>
            <person name="Rash S."/>
            <person name="Rose J.K."/>
            <person name="Sakihama Y."/>
            <person name="Salamov A.A."/>
            <person name="Savidor A."/>
            <person name="Scheuring C.F."/>
            <person name="Smith B.M."/>
            <person name="Sobral B.W."/>
            <person name="Terry A."/>
            <person name="Torto-Alalibo T.A."/>
            <person name="Win J."/>
            <person name="Xu Z."/>
            <person name="Zhang H."/>
            <person name="Grigoriev I.V."/>
            <person name="Rokhsar D.S."/>
            <person name="Boore J.L."/>
        </authorList>
    </citation>
    <scope>NUCLEOTIDE SEQUENCE [LARGE SCALE GENOMIC DNA]</scope>
    <source>
        <strain evidence="5">Pr102</strain>
    </source>
</reference>
<dbReference type="VEuPathDB" id="FungiDB:KRP23_10308"/>
<dbReference type="InParanoid" id="H3HBL8"/>
<dbReference type="PANTHER" id="PTHR44329:SF214">
    <property type="entry name" value="PROTEIN KINASE DOMAIN-CONTAINING PROTEIN"/>
    <property type="match status" value="1"/>
</dbReference>
<dbReference type="InterPro" id="IPR011009">
    <property type="entry name" value="Kinase-like_dom_sf"/>
</dbReference>
<dbReference type="Gene3D" id="3.80.10.10">
    <property type="entry name" value="Ribonuclease Inhibitor"/>
    <property type="match status" value="1"/>
</dbReference>
<dbReference type="Pfam" id="PF13855">
    <property type="entry name" value="LRR_8"/>
    <property type="match status" value="1"/>
</dbReference>
<reference evidence="4" key="2">
    <citation type="submission" date="2015-06" db="UniProtKB">
        <authorList>
            <consortium name="EnsemblProtists"/>
        </authorList>
    </citation>
    <scope>IDENTIFICATION</scope>
    <source>
        <strain evidence="4">Pr102</strain>
    </source>
</reference>
<dbReference type="InterPro" id="IPR051681">
    <property type="entry name" value="Ser/Thr_Kinases-Pseudokinases"/>
</dbReference>
<sequence>MSSSSPCTRNETALTSECNSLCPQGRPCIAYAAGDESECSSVDSTFGNCTADDYCTYQCFATGPDDFAANGAIDFSTYTFLVPFGSTVAPSDQELSWSSEEEAAVTTQLTAMANLTAEYPSKSNDVLQHVEPLDFMASTTRVVLAGGSNLFGVRGKVAHVQLPEELFAADTQLQAVTLANLGLEQVLASSLPAGLANLTITNCLLTSYPEDLQTMDALENLDLSKNYFGYFPVELDLPKLQTLNLSTNSLARFESSLPSLVTLDISNNNLTSIPTSIFNMTALHRLDLRENYIASVMLTSSQFSFLQGIDDLNVDSFGEVACNSTQKLQTSNSIITVLTSEHRPRGPDHDHRVTFLTKFRGSRLLICKRLQQEAVDEAIEMERFVEEVQISASLDHPRIVALVGVLWSRVYGLEALYEYMEGGNLRSYLAEVENSKELCSWRSHSAWKLQVAFDMAEALAVLLSSPPELRARLDDFVAEQQDSAGMSTVRLSLREERWLPPEVITGTADYSPAADMYAFGVILSEIDTHSLPYENIQGVVSGRQSMSDVEILDLVASGKLHPVFTLGCPTGVRELAERCLSFEASDRPTALQTVIVLRTLLAEDRRVSYTL</sequence>
<evidence type="ECO:0000313" key="5">
    <source>
        <dbReference type="Proteomes" id="UP000005238"/>
    </source>
</evidence>
<keyword evidence="1" id="KW-0433">Leucine-rich repeat</keyword>
<dbReference type="InterPro" id="IPR001245">
    <property type="entry name" value="Ser-Thr/Tyr_kinase_cat_dom"/>
</dbReference>
<dbReference type="EMBL" id="DS566011">
    <property type="status" value="NOT_ANNOTATED_CDS"/>
    <property type="molecule type" value="Genomic_DNA"/>
</dbReference>
<keyword evidence="2" id="KW-0677">Repeat</keyword>
<dbReference type="PANTHER" id="PTHR44329">
    <property type="entry name" value="SERINE/THREONINE-PROTEIN KINASE TNNI3K-RELATED"/>
    <property type="match status" value="1"/>
</dbReference>
<dbReference type="Pfam" id="PF00069">
    <property type="entry name" value="Pkinase"/>
    <property type="match status" value="1"/>
</dbReference>
<dbReference type="Proteomes" id="UP000005238">
    <property type="component" value="Unassembled WGS sequence"/>
</dbReference>
<dbReference type="InterPro" id="IPR000719">
    <property type="entry name" value="Prot_kinase_dom"/>
</dbReference>
<dbReference type="GO" id="GO:0005524">
    <property type="term" value="F:ATP binding"/>
    <property type="evidence" value="ECO:0007669"/>
    <property type="project" value="InterPro"/>
</dbReference>
<dbReference type="PROSITE" id="PS51450">
    <property type="entry name" value="LRR"/>
    <property type="match status" value="1"/>
</dbReference>
<evidence type="ECO:0000256" key="1">
    <source>
        <dbReference type="ARBA" id="ARBA00022614"/>
    </source>
</evidence>
<dbReference type="VEuPathDB" id="FungiDB:KRP22_6755"/>
<evidence type="ECO:0000256" key="2">
    <source>
        <dbReference type="ARBA" id="ARBA00022737"/>
    </source>
</evidence>
<dbReference type="Gene3D" id="1.10.510.10">
    <property type="entry name" value="Transferase(Phosphotransferase) domain 1"/>
    <property type="match status" value="2"/>
</dbReference>
<feature type="domain" description="Protein kinase" evidence="3">
    <location>
        <begin position="306"/>
        <end position="601"/>
    </location>
</feature>
<dbReference type="PROSITE" id="PS50011">
    <property type="entry name" value="PROTEIN_KINASE_DOM"/>
    <property type="match status" value="1"/>
</dbReference>
<proteinExistence type="predicted"/>
<dbReference type="STRING" id="164328.H3HBL8"/>
<dbReference type="SUPFAM" id="SSF56112">
    <property type="entry name" value="Protein kinase-like (PK-like)"/>
    <property type="match status" value="1"/>
</dbReference>
<evidence type="ECO:0000259" key="3">
    <source>
        <dbReference type="PROSITE" id="PS50011"/>
    </source>
</evidence>
<dbReference type="Pfam" id="PF07714">
    <property type="entry name" value="PK_Tyr_Ser-Thr"/>
    <property type="match status" value="1"/>
</dbReference>